<evidence type="ECO:0000259" key="13">
    <source>
        <dbReference type="PROSITE" id="PS50157"/>
    </source>
</evidence>
<evidence type="ECO:0000256" key="6">
    <source>
        <dbReference type="ARBA" id="ARBA00022771"/>
    </source>
</evidence>
<comment type="similarity">
    <text evidence="3">Belongs to the krueppel C2H2-type zinc-finger protein family.</text>
</comment>
<dbReference type="SMART" id="SM00431">
    <property type="entry name" value="SCAN"/>
    <property type="match status" value="1"/>
</dbReference>
<dbReference type="SMART" id="SM00355">
    <property type="entry name" value="ZnF_C2H2"/>
    <property type="match status" value="5"/>
</dbReference>
<dbReference type="Pfam" id="PF02023">
    <property type="entry name" value="SCAN"/>
    <property type="match status" value="1"/>
</dbReference>
<dbReference type="Proteomes" id="UP000694421">
    <property type="component" value="Unplaced"/>
</dbReference>
<dbReference type="InterPro" id="IPR036236">
    <property type="entry name" value="Znf_C2H2_sf"/>
</dbReference>
<reference evidence="15" key="1">
    <citation type="submission" date="2025-05" db="UniProtKB">
        <authorList>
            <consortium name="Ensembl"/>
        </authorList>
    </citation>
    <scope>IDENTIFICATION</scope>
</reference>
<name>A0A8D0B9V2_SALMN</name>
<dbReference type="Pfam" id="PF00096">
    <property type="entry name" value="zf-C2H2"/>
    <property type="match status" value="5"/>
</dbReference>
<feature type="domain" description="SCAN box" evidence="14">
    <location>
        <begin position="151"/>
        <end position="229"/>
    </location>
</feature>
<dbReference type="Gene3D" id="3.30.160.60">
    <property type="entry name" value="Classic Zinc Finger"/>
    <property type="match status" value="5"/>
</dbReference>
<dbReference type="FunFam" id="3.30.160.60:FF:001343">
    <property type="entry name" value="Zinc finger protein 568"/>
    <property type="match status" value="1"/>
</dbReference>
<dbReference type="Gene3D" id="1.10.4020.10">
    <property type="entry name" value="DNA breaking-rejoining enzymes"/>
    <property type="match status" value="1"/>
</dbReference>
<feature type="domain" description="C2H2-type" evidence="13">
    <location>
        <begin position="404"/>
        <end position="431"/>
    </location>
</feature>
<dbReference type="AlphaFoldDB" id="A0A8D0B9V2"/>
<evidence type="ECO:0000256" key="9">
    <source>
        <dbReference type="ARBA" id="ARBA00023125"/>
    </source>
</evidence>
<comment type="function">
    <text evidence="1">May be involved in transcriptional regulation.</text>
</comment>
<evidence type="ECO:0000256" key="7">
    <source>
        <dbReference type="ARBA" id="ARBA00022833"/>
    </source>
</evidence>
<evidence type="ECO:0000256" key="12">
    <source>
        <dbReference type="PROSITE-ProRule" id="PRU00042"/>
    </source>
</evidence>
<dbReference type="Ensembl" id="ENSSMRT00000005888.1">
    <property type="protein sequence ID" value="ENSSMRP00000004997.1"/>
    <property type="gene ID" value="ENSSMRG00000004112.1"/>
</dbReference>
<feature type="domain" description="C2H2-type" evidence="13">
    <location>
        <begin position="460"/>
        <end position="487"/>
    </location>
</feature>
<dbReference type="PROSITE" id="PS00028">
    <property type="entry name" value="ZINC_FINGER_C2H2_1"/>
    <property type="match status" value="5"/>
</dbReference>
<proteinExistence type="inferred from homology"/>
<keyword evidence="7" id="KW-0862">Zinc</keyword>
<keyword evidence="16" id="KW-1185">Reference proteome</keyword>
<dbReference type="GO" id="GO:0008270">
    <property type="term" value="F:zinc ion binding"/>
    <property type="evidence" value="ECO:0007669"/>
    <property type="project" value="UniProtKB-KW"/>
</dbReference>
<keyword evidence="4" id="KW-0479">Metal-binding</keyword>
<feature type="domain" description="C2H2-type" evidence="13">
    <location>
        <begin position="432"/>
        <end position="459"/>
    </location>
</feature>
<evidence type="ECO:0000256" key="11">
    <source>
        <dbReference type="ARBA" id="ARBA00023242"/>
    </source>
</evidence>
<dbReference type="InterPro" id="IPR013087">
    <property type="entry name" value="Znf_C2H2_type"/>
</dbReference>
<evidence type="ECO:0000256" key="2">
    <source>
        <dbReference type="ARBA" id="ARBA00004123"/>
    </source>
</evidence>
<evidence type="ECO:0000256" key="3">
    <source>
        <dbReference type="ARBA" id="ARBA00006991"/>
    </source>
</evidence>
<keyword evidence="10" id="KW-0804">Transcription</keyword>
<dbReference type="OMA" id="HFSYREA"/>
<evidence type="ECO:0000259" key="14">
    <source>
        <dbReference type="PROSITE" id="PS50804"/>
    </source>
</evidence>
<evidence type="ECO:0000256" key="4">
    <source>
        <dbReference type="ARBA" id="ARBA00022723"/>
    </source>
</evidence>
<dbReference type="FunFam" id="1.10.4020.10:FF:000001">
    <property type="entry name" value="zinc finger protein 263 isoform X1"/>
    <property type="match status" value="1"/>
</dbReference>
<dbReference type="PANTHER" id="PTHR23226">
    <property type="entry name" value="ZINC FINGER AND SCAN DOMAIN-CONTAINING"/>
    <property type="match status" value="1"/>
</dbReference>
<dbReference type="PROSITE" id="PS50157">
    <property type="entry name" value="ZINC_FINGER_C2H2_2"/>
    <property type="match status" value="5"/>
</dbReference>
<keyword evidence="9" id="KW-0238">DNA-binding</keyword>
<evidence type="ECO:0000256" key="8">
    <source>
        <dbReference type="ARBA" id="ARBA00023015"/>
    </source>
</evidence>
<feature type="domain" description="C2H2-type" evidence="13">
    <location>
        <begin position="488"/>
        <end position="512"/>
    </location>
</feature>
<dbReference type="CDD" id="cd07936">
    <property type="entry name" value="SCAN"/>
    <property type="match status" value="1"/>
</dbReference>
<dbReference type="FunFam" id="3.30.160.60:FF:001005">
    <property type="entry name" value="Zinc finger protein 75A"/>
    <property type="match status" value="1"/>
</dbReference>
<dbReference type="FunFam" id="3.30.160.60:FF:002254">
    <property type="entry name" value="Zinc finger protein 540"/>
    <property type="match status" value="1"/>
</dbReference>
<evidence type="ECO:0000313" key="16">
    <source>
        <dbReference type="Proteomes" id="UP000694421"/>
    </source>
</evidence>
<dbReference type="InterPro" id="IPR038269">
    <property type="entry name" value="SCAN_sf"/>
</dbReference>
<dbReference type="SUPFAM" id="SSF47353">
    <property type="entry name" value="Retrovirus capsid dimerization domain-like"/>
    <property type="match status" value="1"/>
</dbReference>
<organism evidence="15 16">
    <name type="scientific">Salvator merianae</name>
    <name type="common">Argentine black and white tegu</name>
    <name type="synonym">Tupinambis merianae</name>
    <dbReference type="NCBI Taxonomy" id="96440"/>
    <lineage>
        <taxon>Eukaryota</taxon>
        <taxon>Metazoa</taxon>
        <taxon>Chordata</taxon>
        <taxon>Craniata</taxon>
        <taxon>Vertebrata</taxon>
        <taxon>Euteleostomi</taxon>
        <taxon>Lepidosauria</taxon>
        <taxon>Squamata</taxon>
        <taxon>Bifurcata</taxon>
        <taxon>Unidentata</taxon>
        <taxon>Episquamata</taxon>
        <taxon>Laterata</taxon>
        <taxon>Teiioidea</taxon>
        <taxon>Teiidae</taxon>
        <taxon>Salvator</taxon>
    </lineage>
</organism>
<feature type="domain" description="C2H2-type" evidence="13">
    <location>
        <begin position="376"/>
        <end position="403"/>
    </location>
</feature>
<keyword evidence="5" id="KW-0677">Repeat</keyword>
<dbReference type="FunFam" id="3.30.160.60:FF:000478">
    <property type="entry name" value="Zinc finger protein 133"/>
    <property type="match status" value="1"/>
</dbReference>
<accession>A0A8D0B9V2</accession>
<evidence type="ECO:0000256" key="5">
    <source>
        <dbReference type="ARBA" id="ARBA00022737"/>
    </source>
</evidence>
<dbReference type="PANTHER" id="PTHR23226:SF152">
    <property type="entry name" value="ZINC FINGER PROTEIN 691"/>
    <property type="match status" value="1"/>
</dbReference>
<keyword evidence="6 12" id="KW-0863">Zinc-finger</keyword>
<dbReference type="Ensembl" id="ENSSMRT00000005890.1">
    <property type="protein sequence ID" value="ENSSMRP00000004999.1"/>
    <property type="gene ID" value="ENSSMRG00000004112.1"/>
</dbReference>
<keyword evidence="8" id="KW-0805">Transcription regulation</keyword>
<dbReference type="PROSITE" id="PS50804">
    <property type="entry name" value="SCAN_BOX"/>
    <property type="match status" value="1"/>
</dbReference>
<sequence>MASKQARAKAAVASSALRLQFQAAQEQGVKMEDKDLACTKMAEGPRKEPRAAQAGGTRELLRRVTPQHIKQEPDEGLAQRWEAQWQEFLKAVQSPHPGWGNPPLPELVAFNDPKGFQAAGGVVQQGFIWGSGLKIKEEVLEEDAVSPEVHRQRFRHFCYQEAEGPREVCSRLRGLCYQWLKPERHTKEQILETLILEQFLSILPPEIQGCVRDRGPETCAQAVALAEGFLLRQQEEEKPRQLILNSFEEVTVNFPRIQQVSLGASRKQGGKLLNEQGRQVLQREYCEQENPCGTSVQNLRETLSQRHDPGKASENQLRPERHQGIHLAKRTSEPLPCRVGYKDLSEILFQERMQENQRQKRCVVLRRRIHTEERLYKCQDCRKSFDHRSHFIRHKKIHTGEKPFQCADCGKSFNRNSNLTTHMRTHTGEKPYKCSDCGKTFRWSSDFIVHERTHTGEKPYSCAACGKAFRRSSNLTAHERTHRGEKPYKCLDCGKSFTRAMYLIAHTKTHTG</sequence>
<dbReference type="Ensembl" id="ENSSMRT00000005887.1">
    <property type="protein sequence ID" value="ENSSMRP00000004996.1"/>
    <property type="gene ID" value="ENSSMRG00000004112.1"/>
</dbReference>
<evidence type="ECO:0000256" key="10">
    <source>
        <dbReference type="ARBA" id="ARBA00023163"/>
    </source>
</evidence>
<keyword evidence="11" id="KW-0539">Nucleus</keyword>
<protein>
    <submittedName>
        <fullName evidence="15">Uncharacterized protein</fullName>
    </submittedName>
</protein>
<dbReference type="InterPro" id="IPR003309">
    <property type="entry name" value="SCAN_dom"/>
</dbReference>
<dbReference type="SUPFAM" id="SSF57667">
    <property type="entry name" value="beta-beta-alpha zinc fingers"/>
    <property type="match status" value="3"/>
</dbReference>
<evidence type="ECO:0000256" key="1">
    <source>
        <dbReference type="ARBA" id="ARBA00003767"/>
    </source>
</evidence>
<dbReference type="GO" id="GO:0000981">
    <property type="term" value="F:DNA-binding transcription factor activity, RNA polymerase II-specific"/>
    <property type="evidence" value="ECO:0007669"/>
    <property type="project" value="TreeGrafter"/>
</dbReference>
<comment type="subcellular location">
    <subcellularLocation>
        <location evidence="2">Nucleus</location>
    </subcellularLocation>
</comment>
<evidence type="ECO:0000313" key="15">
    <source>
        <dbReference type="Ensembl" id="ENSSMRP00000004997.1"/>
    </source>
</evidence>
<dbReference type="GO" id="GO:0005634">
    <property type="term" value="C:nucleus"/>
    <property type="evidence" value="ECO:0007669"/>
    <property type="project" value="UniProtKB-SubCell"/>
</dbReference>
<dbReference type="GO" id="GO:0000978">
    <property type="term" value="F:RNA polymerase II cis-regulatory region sequence-specific DNA binding"/>
    <property type="evidence" value="ECO:0007669"/>
    <property type="project" value="TreeGrafter"/>
</dbReference>
<dbReference type="GeneTree" id="ENSGT00940000154715"/>
<dbReference type="FunFam" id="3.30.160.60:FF:000295">
    <property type="entry name" value="zinc finger protein 19"/>
    <property type="match status" value="1"/>
</dbReference>